<reference evidence="1" key="1">
    <citation type="submission" date="2024-02" db="EMBL/GenBank/DDBJ databases">
        <authorList>
            <consortium name="ELIXIR-Norway"/>
            <consortium name="Elixir Norway"/>
        </authorList>
    </citation>
    <scope>NUCLEOTIDE SEQUENCE</scope>
</reference>
<protein>
    <recommendedName>
        <fullName evidence="3">Secreted protein</fullName>
    </recommendedName>
</protein>
<name>A0ABP0WB35_9BRYO</name>
<accession>A0ABP0WB35</accession>
<organism evidence="1 2">
    <name type="scientific">Sphagnum jensenii</name>
    <dbReference type="NCBI Taxonomy" id="128206"/>
    <lineage>
        <taxon>Eukaryota</taxon>
        <taxon>Viridiplantae</taxon>
        <taxon>Streptophyta</taxon>
        <taxon>Embryophyta</taxon>
        <taxon>Bryophyta</taxon>
        <taxon>Sphagnophytina</taxon>
        <taxon>Sphagnopsida</taxon>
        <taxon>Sphagnales</taxon>
        <taxon>Sphagnaceae</taxon>
        <taxon>Sphagnum</taxon>
    </lineage>
</organism>
<evidence type="ECO:0000313" key="1">
    <source>
        <dbReference type="EMBL" id="CAK9263386.1"/>
    </source>
</evidence>
<proteinExistence type="predicted"/>
<keyword evidence="2" id="KW-1185">Reference proteome</keyword>
<evidence type="ECO:0000313" key="2">
    <source>
        <dbReference type="Proteomes" id="UP001497444"/>
    </source>
</evidence>
<gene>
    <name evidence="1" type="ORF">CSSPJE1EN1_LOCUS8864</name>
</gene>
<dbReference type="EMBL" id="OZ020110">
    <property type="protein sequence ID" value="CAK9263386.1"/>
    <property type="molecule type" value="Genomic_DNA"/>
</dbReference>
<dbReference type="Proteomes" id="UP001497444">
    <property type="component" value="Chromosome 15"/>
</dbReference>
<evidence type="ECO:0008006" key="3">
    <source>
        <dbReference type="Google" id="ProtNLM"/>
    </source>
</evidence>
<sequence length="120" mass="13039">MCLAQFCGVVSWSRFARISLISVADSEGSGRRSFVCCTRKVQCVRQQISTKRASNNGDAANTTCRIKGGGVSKQAIWGKVEWTQRFLIVLLGGSITSRSTIVGNTYLVAVVTMHTLQPQP</sequence>